<organism evidence="3 4">
    <name type="scientific">Polyangium jinanense</name>
    <dbReference type="NCBI Taxonomy" id="2829994"/>
    <lineage>
        <taxon>Bacteria</taxon>
        <taxon>Pseudomonadati</taxon>
        <taxon>Myxococcota</taxon>
        <taxon>Polyangia</taxon>
        <taxon>Polyangiales</taxon>
        <taxon>Polyangiaceae</taxon>
        <taxon>Polyangium</taxon>
    </lineage>
</organism>
<comment type="caution">
    <text evidence="3">The sequence shown here is derived from an EMBL/GenBank/DDBJ whole genome shotgun (WGS) entry which is preliminary data.</text>
</comment>
<protein>
    <recommendedName>
        <fullName evidence="5">Transmembrane protein</fullName>
    </recommendedName>
</protein>
<feature type="transmembrane region" description="Helical" evidence="2">
    <location>
        <begin position="240"/>
        <end position="264"/>
    </location>
</feature>
<keyword evidence="4" id="KW-1185">Reference proteome</keyword>
<evidence type="ECO:0000256" key="1">
    <source>
        <dbReference type="SAM" id="MobiDB-lite"/>
    </source>
</evidence>
<keyword evidence="2" id="KW-0812">Transmembrane</keyword>
<reference evidence="3 4" key="1">
    <citation type="submission" date="2021-04" db="EMBL/GenBank/DDBJ databases">
        <title>Genome analysis of Polyangium sp.</title>
        <authorList>
            <person name="Li Y."/>
            <person name="Wang J."/>
        </authorList>
    </citation>
    <scope>NUCLEOTIDE SEQUENCE [LARGE SCALE GENOMIC DNA]</scope>
    <source>
        <strain evidence="3 4">SDU14</strain>
    </source>
</reference>
<dbReference type="Proteomes" id="UP001151081">
    <property type="component" value="Unassembled WGS sequence"/>
</dbReference>
<feature type="transmembrane region" description="Helical" evidence="2">
    <location>
        <begin position="102"/>
        <end position="122"/>
    </location>
</feature>
<dbReference type="AlphaFoldDB" id="A0A9X3XGV0"/>
<sequence>MSDEVNPYTPPEAKPGEARAKKKKKKEPAPAPAPAPATTSIAEALERLNEHIDDRSKVERDRKEVGSRLRIATMVLVFFGGTAVLGMLAGILRGAPMRGEGFVLSLAFTSIFAVLGGALLAVDLSIAPRSRVVGADVMLKSFLRAMAVGREGYAWSCLSPTARSQTVRQPSLGEFPVGPGDFSLATPTGVKDYASTFLRVGHGYIRNTKVKRASIVREDGDVAVVEIHAALQAWSQWANVIAALGVVVIRPWGALLFPVLYLALQKRHEITFRKTLLRGKNGLWYVYAGDLFENQASS</sequence>
<gene>
    <name evidence="3" type="ORF">KEG57_52870</name>
</gene>
<feature type="transmembrane region" description="Helical" evidence="2">
    <location>
        <begin position="71"/>
        <end position="90"/>
    </location>
</feature>
<dbReference type="RefSeq" id="WP_272428839.1">
    <property type="nucleotide sequence ID" value="NZ_JAGTJJ010000102.1"/>
</dbReference>
<accession>A0A9X3XGV0</accession>
<evidence type="ECO:0008006" key="5">
    <source>
        <dbReference type="Google" id="ProtNLM"/>
    </source>
</evidence>
<keyword evidence="2" id="KW-0472">Membrane</keyword>
<proteinExistence type="predicted"/>
<keyword evidence="2" id="KW-1133">Transmembrane helix</keyword>
<dbReference type="EMBL" id="JAGTJJ010000102">
    <property type="protein sequence ID" value="MDC3989265.1"/>
    <property type="molecule type" value="Genomic_DNA"/>
</dbReference>
<evidence type="ECO:0000313" key="3">
    <source>
        <dbReference type="EMBL" id="MDC3989265.1"/>
    </source>
</evidence>
<feature type="region of interest" description="Disordered" evidence="1">
    <location>
        <begin position="1"/>
        <end position="39"/>
    </location>
</feature>
<evidence type="ECO:0000256" key="2">
    <source>
        <dbReference type="SAM" id="Phobius"/>
    </source>
</evidence>
<evidence type="ECO:0000313" key="4">
    <source>
        <dbReference type="Proteomes" id="UP001151081"/>
    </source>
</evidence>
<name>A0A9X3XGV0_9BACT</name>